<name>A0ABT0J4H3_9MICO</name>
<gene>
    <name evidence="2" type="ORF">M1843_11710</name>
</gene>
<comment type="caution">
    <text evidence="2">The sequence shown here is derived from an EMBL/GenBank/DDBJ whole genome shotgun (WGS) entry which is preliminary data.</text>
</comment>
<reference evidence="2 3" key="1">
    <citation type="submission" date="2022-02" db="EMBL/GenBank/DDBJ databases">
        <title>The car tank lid bacteriome: a reservoir of bacteria with potential in bioremediation of fuel.</title>
        <authorList>
            <person name="Vidal-Verdu A."/>
            <person name="Gomez-Martinez D."/>
            <person name="Latorre-Perez A."/>
            <person name="Pereto J."/>
            <person name="Porcar M."/>
        </authorList>
    </citation>
    <scope>NUCLEOTIDE SEQUENCE [LARGE SCALE GENOMIC DNA]</scope>
    <source>
        <strain evidence="2 3">4D.3</strain>
    </source>
</reference>
<evidence type="ECO:0000313" key="3">
    <source>
        <dbReference type="Proteomes" id="UP001651050"/>
    </source>
</evidence>
<dbReference type="NCBIfam" id="NF033206">
    <property type="entry name" value="ScyE_fam"/>
    <property type="match status" value="1"/>
</dbReference>
<organism evidence="2 3">
    <name type="scientific">Isoptericola peretonis</name>
    <dbReference type="NCBI Taxonomy" id="2918523"/>
    <lineage>
        <taxon>Bacteria</taxon>
        <taxon>Bacillati</taxon>
        <taxon>Actinomycetota</taxon>
        <taxon>Actinomycetes</taxon>
        <taxon>Micrococcales</taxon>
        <taxon>Promicromonosporaceae</taxon>
        <taxon>Isoptericola</taxon>
    </lineage>
</organism>
<protein>
    <submittedName>
        <fullName evidence="2">ScyD/ScyE family protein</fullName>
    </submittedName>
</protein>
<evidence type="ECO:0000313" key="2">
    <source>
        <dbReference type="EMBL" id="MCK9794411.1"/>
    </source>
</evidence>
<dbReference type="Proteomes" id="UP001651050">
    <property type="component" value="Unassembled WGS sequence"/>
</dbReference>
<keyword evidence="1" id="KW-0732">Signal</keyword>
<accession>A0ABT0J4H3</accession>
<dbReference type="InterPro" id="IPR011042">
    <property type="entry name" value="6-blade_b-propeller_TolB-like"/>
</dbReference>
<evidence type="ECO:0000256" key="1">
    <source>
        <dbReference type="SAM" id="SignalP"/>
    </source>
</evidence>
<feature type="chain" id="PRO_5047450188" evidence="1">
    <location>
        <begin position="25"/>
        <end position="382"/>
    </location>
</feature>
<dbReference type="SUPFAM" id="SSF63829">
    <property type="entry name" value="Calcium-dependent phosphotriesterase"/>
    <property type="match status" value="1"/>
</dbReference>
<feature type="signal peptide" evidence="1">
    <location>
        <begin position="1"/>
        <end position="24"/>
    </location>
</feature>
<dbReference type="Gene3D" id="2.120.10.30">
    <property type="entry name" value="TolB, C-terminal domain"/>
    <property type="match status" value="1"/>
</dbReference>
<dbReference type="InterPro" id="IPR048031">
    <property type="entry name" value="ScyD/ScyE-like"/>
</dbReference>
<keyword evidence="3" id="KW-1185">Reference proteome</keyword>
<dbReference type="EMBL" id="JALQCY010000003">
    <property type="protein sequence ID" value="MCK9794411.1"/>
    <property type="molecule type" value="Genomic_DNA"/>
</dbReference>
<sequence>MRRVITAVAAATTALLLAASPALAHGGKPTPKPPTVTDVATGLVSPLSAAVGARGTSYVTQNFAGMLTEVDRRGRASVLYTSANGEEVGGVSYRDRKLTFTETLIDPEAGPVASSVKTLRLDRWGNPTGQARTLADLRAYENRKNPDGKVTYGLRHAPKSCLDQFPAEMPGKYQGIQDSHPYATTTKHGTTYVADAGMNAIVSVSERGKVRTVAVLPAQPARVTAEAAAAAGLPDCAVGRTYWFEPVPTDVEVGPRGQLYVTTLPGGPEDPSLGARGAVYTVNPWWGSTRQVAKGFLGATNLAVSPQGDVYVAEMFGGEISKVRHGAGRTVVELASPGAVEWSGKGLLATANAFDPTAGPTDPPQGRLVSIDLHAKHHHGHR</sequence>
<proteinExistence type="predicted"/>
<dbReference type="RefSeq" id="WP_416344254.1">
    <property type="nucleotide sequence ID" value="NZ_JALQCY010000003.1"/>
</dbReference>